<feature type="domain" description="GCVT N-terminal" evidence="1">
    <location>
        <begin position="4"/>
        <end position="99"/>
    </location>
</feature>
<dbReference type="PANTHER" id="PTHR22602">
    <property type="entry name" value="TRANSFERASE CAF17, MITOCHONDRIAL-RELATED"/>
    <property type="match status" value="1"/>
</dbReference>
<evidence type="ECO:0000259" key="1">
    <source>
        <dbReference type="Pfam" id="PF01571"/>
    </source>
</evidence>
<reference evidence="3 4" key="1">
    <citation type="journal article" date="2022" name="Front. Microbiol.">
        <title>Commensal bacteria contribute to the growth of multidrug-resistant Avibacterium paragallinarum in chickens.</title>
        <authorList>
            <person name="Zhu J."/>
            <person name="Chen Y."/>
            <person name="Wu Y."/>
            <person name="Wang Y."/>
            <person name="Zhu K."/>
        </authorList>
    </citation>
    <scope>NUCLEOTIDE SEQUENCE [LARGE SCALE GENOMIC DNA]</scope>
    <source>
        <strain evidence="3 4">AV25</strain>
    </source>
</reference>
<dbReference type="Gene3D" id="2.40.30.160">
    <property type="match status" value="1"/>
</dbReference>
<dbReference type="InterPro" id="IPR006222">
    <property type="entry name" value="GCVT_N"/>
</dbReference>
<dbReference type="Pfam" id="PF01571">
    <property type="entry name" value="GCV_T"/>
    <property type="match status" value="1"/>
</dbReference>
<dbReference type="InterPro" id="IPR029043">
    <property type="entry name" value="GcvT/YgfZ_C"/>
</dbReference>
<protein>
    <submittedName>
        <fullName evidence="3">Folate-binding protein YgfZ</fullName>
    </submittedName>
</protein>
<dbReference type="Pfam" id="PF21130">
    <property type="entry name" value="YgfZ_barrel"/>
    <property type="match status" value="1"/>
</dbReference>
<dbReference type="PANTHER" id="PTHR22602:SF0">
    <property type="entry name" value="TRANSFERASE CAF17, MITOCHONDRIAL-RELATED"/>
    <property type="match status" value="1"/>
</dbReference>
<dbReference type="SUPFAM" id="SSF101790">
    <property type="entry name" value="Aminomethyltransferase beta-barrel domain"/>
    <property type="match status" value="1"/>
</dbReference>
<dbReference type="NCBIfam" id="TIGR03317">
    <property type="entry name" value="ygfZ_signature"/>
    <property type="match status" value="1"/>
</dbReference>
<comment type="caution">
    <text evidence="3">The sequence shown here is derived from an EMBL/GenBank/DDBJ whole genome shotgun (WGS) entry which is preliminary data.</text>
</comment>
<accession>A0ABU7QFH0</accession>
<dbReference type="RefSeq" id="WP_165816429.1">
    <property type="nucleotide sequence ID" value="NZ_CP081939.1"/>
</dbReference>
<dbReference type="InterPro" id="IPR045179">
    <property type="entry name" value="YgfZ/GcvT"/>
</dbReference>
<feature type="domain" description="tRNA-modifying protein YgfZ-like beta-barrel" evidence="2">
    <location>
        <begin position="202"/>
        <end position="271"/>
    </location>
</feature>
<organism evidence="3 4">
    <name type="scientific">Avibacterium paragallinarum</name>
    <name type="common">Haemophilus gallinarum</name>
    <dbReference type="NCBI Taxonomy" id="728"/>
    <lineage>
        <taxon>Bacteria</taxon>
        <taxon>Pseudomonadati</taxon>
        <taxon>Pseudomonadota</taxon>
        <taxon>Gammaproteobacteria</taxon>
        <taxon>Pasteurellales</taxon>
        <taxon>Pasteurellaceae</taxon>
        <taxon>Avibacterium</taxon>
    </lineage>
</organism>
<evidence type="ECO:0000313" key="3">
    <source>
        <dbReference type="EMBL" id="MEE6040618.1"/>
    </source>
</evidence>
<dbReference type="InterPro" id="IPR017703">
    <property type="entry name" value="YgfZ/GCV_T_CS"/>
</dbReference>
<gene>
    <name evidence="3" type="ORF">M5S13_01765</name>
</gene>
<dbReference type="EMBL" id="JAMDKF010000003">
    <property type="protein sequence ID" value="MEE6040618.1"/>
    <property type="molecule type" value="Genomic_DNA"/>
</dbReference>
<proteinExistence type="predicted"/>
<dbReference type="Proteomes" id="UP001347884">
    <property type="component" value="Unassembled WGS sequence"/>
</dbReference>
<evidence type="ECO:0000259" key="2">
    <source>
        <dbReference type="Pfam" id="PF21130"/>
    </source>
</evidence>
<keyword evidence="4" id="KW-1185">Reference proteome</keyword>
<dbReference type="SUPFAM" id="SSF103025">
    <property type="entry name" value="Folate-binding domain"/>
    <property type="match status" value="1"/>
</dbReference>
<evidence type="ECO:0000313" key="4">
    <source>
        <dbReference type="Proteomes" id="UP001347884"/>
    </source>
</evidence>
<dbReference type="Gene3D" id="3.30.70.1400">
    <property type="entry name" value="Aminomethyltransferase beta-barrel domains"/>
    <property type="match status" value="1"/>
</dbReference>
<dbReference type="InterPro" id="IPR048451">
    <property type="entry name" value="YgfZ_barrel"/>
</dbReference>
<name>A0ABU7QFH0_AVIPA</name>
<sequence>MTMMINLHQYRVISVQGADAEKFLQGQLTCDVNGLPDGQSTLTAHCDPKGKMNSVFRLIRANAEQFYLLIRHALLPSALDNLKKYAVFSKVVFTEQDWQIIGVLDKQKCGAISADFSVTLPAPLNGVILLNQTAQDLVFTGTAEQWDLAEIQAGYPILSPESQNEFIPQALNLQCIEQAISFQKGCYIGQETVARAKYRGINKRAMFTFNLETNEETAAQIQLGSEIEMKLENGWRKTGTILSAVHFDNVLWLQVVLNNNFEPNTQFRLAGSETLLNAVPLPYGLE</sequence>